<dbReference type="Gene3D" id="1.10.3210.10">
    <property type="entry name" value="Hypothetical protein af1432"/>
    <property type="match status" value="1"/>
</dbReference>
<evidence type="ECO:0000313" key="3">
    <source>
        <dbReference type="EMBL" id="MEC4722136.1"/>
    </source>
</evidence>
<dbReference type="SUPFAM" id="SSF55781">
    <property type="entry name" value="GAF domain-like"/>
    <property type="match status" value="1"/>
</dbReference>
<dbReference type="Proteomes" id="UP001352263">
    <property type="component" value="Unassembled WGS sequence"/>
</dbReference>
<protein>
    <submittedName>
        <fullName evidence="3">HDOD domain-containing protein</fullName>
    </submittedName>
</protein>
<comment type="caution">
    <text evidence="3">The sequence shown here is derived from an EMBL/GenBank/DDBJ whole genome shotgun (WGS) entry which is preliminary data.</text>
</comment>
<feature type="domain" description="HDOD" evidence="2">
    <location>
        <begin position="41"/>
        <end position="236"/>
    </location>
</feature>
<dbReference type="InterPro" id="IPR029016">
    <property type="entry name" value="GAF-like_dom_sf"/>
</dbReference>
<gene>
    <name evidence="3" type="ORF">RY831_23500</name>
</gene>
<dbReference type="RefSeq" id="WP_326508812.1">
    <property type="nucleotide sequence ID" value="NZ_JAWIIV010000026.1"/>
</dbReference>
<reference evidence="3 4" key="1">
    <citation type="submission" date="2023-10" db="EMBL/GenBank/DDBJ databases">
        <title>Noviherbaspirillum sp. CPCC 100848 genome assembly.</title>
        <authorList>
            <person name="Li X.Y."/>
            <person name="Fang X.M."/>
        </authorList>
    </citation>
    <scope>NUCLEOTIDE SEQUENCE [LARGE SCALE GENOMIC DNA]</scope>
    <source>
        <strain evidence="3 4">CPCC 100848</strain>
    </source>
</reference>
<dbReference type="Pfam" id="PF08668">
    <property type="entry name" value="HDOD"/>
    <property type="match status" value="1"/>
</dbReference>
<dbReference type="InterPro" id="IPR013976">
    <property type="entry name" value="HDOD"/>
</dbReference>
<evidence type="ECO:0000313" key="4">
    <source>
        <dbReference type="Proteomes" id="UP001352263"/>
    </source>
</evidence>
<dbReference type="PANTHER" id="PTHR33525:SF4">
    <property type="entry name" value="CYCLIC DI-GMP PHOSPHODIESTERASE CDGJ"/>
    <property type="match status" value="1"/>
</dbReference>
<feature type="region of interest" description="Disordered" evidence="1">
    <location>
        <begin position="313"/>
        <end position="340"/>
    </location>
</feature>
<sequence>MVFQNTVQGRSDLAAQGSQHDDTALIARDRLLKKISDDADLPALGSSVSKVVQMTSSDDEAVRNLANFILSDAALTQKVLRIANTVSYRTASGANVTTVSKAIFLLGFDVVKTSALAMVLVDGMSSKHAKDVRIELNHALCASIVGREMAKRSQYKDPEEAAIASLFKNIGRLLVAAHDHRLYSDIAKLVESGKFTPAQASLQILGCSFDLLGESVLREWNIPDSIVHALNSPPAGVLKPARARQEWLQQVAAFSSASARLIPAMNDPGQEAAGKAVLTRFGQALNLDHPKLMQLFASVAEQTRMLASNAELPMQSEDERGSADSAGGVGDAPTDDGSAGLPEEFLLEAAGDAPLPQTVQRHASGKPFNARDLLLAGVQDVVQMMASGRCKVNDLMLLVLETLYGSMGFRFATICLRDAQTGQYRARISMGDNHEVRQAGFVFACASARDLFHLAMENDADLMISDSSVPKIRNLLPEWHRSLLPDARSFIVLPLVVNKKQIGLFYADREQPAPEGVPADETALIKTLKGQVLTALQPR</sequence>
<proteinExistence type="predicted"/>
<accession>A0ABU6JFA4</accession>
<dbReference type="PANTHER" id="PTHR33525">
    <property type="match status" value="1"/>
</dbReference>
<dbReference type="InterPro" id="IPR052340">
    <property type="entry name" value="RNase_Y/CdgJ"/>
</dbReference>
<organism evidence="3 4">
    <name type="scientific">Noviherbaspirillum album</name>
    <dbReference type="NCBI Taxonomy" id="3080276"/>
    <lineage>
        <taxon>Bacteria</taxon>
        <taxon>Pseudomonadati</taxon>
        <taxon>Pseudomonadota</taxon>
        <taxon>Betaproteobacteria</taxon>
        <taxon>Burkholderiales</taxon>
        <taxon>Oxalobacteraceae</taxon>
        <taxon>Noviherbaspirillum</taxon>
    </lineage>
</organism>
<dbReference type="EMBL" id="JAWIIV010000026">
    <property type="protein sequence ID" value="MEC4722136.1"/>
    <property type="molecule type" value="Genomic_DNA"/>
</dbReference>
<keyword evidence="4" id="KW-1185">Reference proteome</keyword>
<dbReference type="PROSITE" id="PS51833">
    <property type="entry name" value="HDOD"/>
    <property type="match status" value="1"/>
</dbReference>
<dbReference type="Gene3D" id="3.30.450.40">
    <property type="match status" value="1"/>
</dbReference>
<name>A0ABU6JFA4_9BURK</name>
<evidence type="ECO:0000256" key="1">
    <source>
        <dbReference type="SAM" id="MobiDB-lite"/>
    </source>
</evidence>
<evidence type="ECO:0000259" key="2">
    <source>
        <dbReference type="PROSITE" id="PS51833"/>
    </source>
</evidence>
<dbReference type="SUPFAM" id="SSF109604">
    <property type="entry name" value="HD-domain/PDEase-like"/>
    <property type="match status" value="1"/>
</dbReference>